<keyword evidence="9" id="KW-0406">Ion transport</keyword>
<evidence type="ECO:0000256" key="13">
    <source>
        <dbReference type="SAM" id="Phobius"/>
    </source>
</evidence>
<evidence type="ECO:0000313" key="16">
    <source>
        <dbReference type="Proteomes" id="UP000054498"/>
    </source>
</evidence>
<dbReference type="PANTHER" id="PTHR10217:SF435">
    <property type="entry name" value="POTASSIUM VOLTAGE-GATED CHANNEL PROTEIN EAG"/>
    <property type="match status" value="1"/>
</dbReference>
<sequence>MRSAAKCAAELSCWAAAKRLLRLALWDVIDPRCSFRKRWDVLMVLQLVFLVLEVPYVVCFGIQYRPQDPLGVLEIIIDITFVMDIWLSFRTGIVDTRPQVLIADRRVIARRYLSTWFVPDLFTCFPYEWFLQGPAGLLQLLRALRVIKALRMLRLVKLVKISRSSLLMHHIAHALGPHLLQLLKLVLLATTLTHYIACFFYYLARLGSGVKNWVAALHLQDKSDAVKYVTALYWTVSTLGTVGYGDVHIISTKERVIAILTILLGLTVFASFVSSVSKLVEAMDGRASKARRKLQKLDAFLGKRDLPRPLMRRITEFHRHTSARQLAPEELAIVNELSAPLRTELVLFLFRSVLERVPFFSGKGGVFVAAAVPHLRLEHFEEGEVVMRQGESGDHLWFVAHGSLEVRLYHPRTASSAPQRHGEPQRPEPEGRTPAAAAGRRHTAPPAAAGEGTAGGGYDVLGVLQAGDYFGEWSALLGQRRTATVVASSPCECYSLSRASVAAVLTQWPELAAEFEGMLQVQPGESGPSFVPGGVLRLAPHGAMVAQRARSRLQSLAAGNTTQGVTAERWPPGLQDHPRRPNSHQQQIKGKNPWQHHLHPLQPSAAGPQHH</sequence>
<keyword evidence="4 13" id="KW-0812">Transmembrane</keyword>
<dbReference type="GO" id="GO:0005886">
    <property type="term" value="C:plasma membrane"/>
    <property type="evidence" value="ECO:0007669"/>
    <property type="project" value="TreeGrafter"/>
</dbReference>
<dbReference type="InterPro" id="IPR000595">
    <property type="entry name" value="cNMP-bd_dom"/>
</dbReference>
<dbReference type="Gene3D" id="1.10.287.630">
    <property type="entry name" value="Helix hairpin bin"/>
    <property type="match status" value="1"/>
</dbReference>
<dbReference type="AlphaFoldDB" id="A0A0D2N702"/>
<dbReference type="GeneID" id="25739202"/>
<proteinExistence type="predicted"/>
<dbReference type="InterPro" id="IPR003938">
    <property type="entry name" value="K_chnl_volt-dep_EAG/ELK/ERG"/>
</dbReference>
<evidence type="ECO:0000256" key="1">
    <source>
        <dbReference type="ARBA" id="ARBA00004141"/>
    </source>
</evidence>
<comment type="subcellular location">
    <subcellularLocation>
        <location evidence="1">Membrane</location>
        <topology evidence="1">Multi-pass membrane protein</topology>
    </subcellularLocation>
</comment>
<dbReference type="Gene3D" id="1.10.287.70">
    <property type="match status" value="1"/>
</dbReference>
<gene>
    <name evidence="15" type="ORF">MNEG_6326</name>
</gene>
<evidence type="ECO:0000256" key="5">
    <source>
        <dbReference type="ARBA" id="ARBA00022826"/>
    </source>
</evidence>
<dbReference type="Pfam" id="PF00027">
    <property type="entry name" value="cNMP_binding"/>
    <property type="match status" value="1"/>
</dbReference>
<keyword evidence="5" id="KW-0631">Potassium channel</keyword>
<keyword evidence="6" id="KW-0851">Voltage-gated channel</keyword>
<dbReference type="GO" id="GO:0042391">
    <property type="term" value="P:regulation of membrane potential"/>
    <property type="evidence" value="ECO:0007669"/>
    <property type="project" value="TreeGrafter"/>
</dbReference>
<evidence type="ECO:0000256" key="3">
    <source>
        <dbReference type="ARBA" id="ARBA00022538"/>
    </source>
</evidence>
<keyword evidence="2" id="KW-0813">Transport</keyword>
<feature type="compositionally biased region" description="Basic and acidic residues" evidence="12">
    <location>
        <begin position="420"/>
        <end position="431"/>
    </location>
</feature>
<dbReference type="FunFam" id="1.10.287.70:FF:000123">
    <property type="entry name" value="Potassium channel KAT3"/>
    <property type="match status" value="1"/>
</dbReference>
<evidence type="ECO:0000313" key="15">
    <source>
        <dbReference type="EMBL" id="KIZ01636.1"/>
    </source>
</evidence>
<dbReference type="GO" id="GO:0005249">
    <property type="term" value="F:voltage-gated potassium channel activity"/>
    <property type="evidence" value="ECO:0007669"/>
    <property type="project" value="InterPro"/>
</dbReference>
<keyword evidence="16" id="KW-1185">Reference proteome</keyword>
<dbReference type="OrthoDB" id="2019079at2759"/>
<feature type="transmembrane region" description="Helical" evidence="13">
    <location>
        <begin position="225"/>
        <end position="244"/>
    </location>
</feature>
<keyword evidence="11" id="KW-0407">Ion channel</keyword>
<feature type="transmembrane region" description="Helical" evidence="13">
    <location>
        <begin position="70"/>
        <end position="89"/>
    </location>
</feature>
<reference evidence="15 16" key="1">
    <citation type="journal article" date="2013" name="BMC Genomics">
        <title>Reconstruction of the lipid metabolism for the microalga Monoraphidium neglectum from its genome sequence reveals characteristics suitable for biofuel production.</title>
        <authorList>
            <person name="Bogen C."/>
            <person name="Al-Dilaimi A."/>
            <person name="Albersmeier A."/>
            <person name="Wichmann J."/>
            <person name="Grundmann M."/>
            <person name="Rupp O."/>
            <person name="Lauersen K.J."/>
            <person name="Blifernez-Klassen O."/>
            <person name="Kalinowski J."/>
            <person name="Goesmann A."/>
            <person name="Mussgnug J.H."/>
            <person name="Kruse O."/>
        </authorList>
    </citation>
    <scope>NUCLEOTIDE SEQUENCE [LARGE SCALE GENOMIC DNA]</scope>
    <source>
        <strain evidence="15 16">SAG 48.87</strain>
    </source>
</reference>
<dbReference type="PRINTS" id="PR01463">
    <property type="entry name" value="EAGCHANLFMLY"/>
</dbReference>
<evidence type="ECO:0000256" key="11">
    <source>
        <dbReference type="ARBA" id="ARBA00023303"/>
    </source>
</evidence>
<protein>
    <submittedName>
        <fullName evidence="15">Potassium voltage-gated channel, subfamily H(Eag-related), member 6</fullName>
    </submittedName>
</protein>
<evidence type="ECO:0000256" key="8">
    <source>
        <dbReference type="ARBA" id="ARBA00022989"/>
    </source>
</evidence>
<dbReference type="InterPro" id="IPR014710">
    <property type="entry name" value="RmlC-like_jellyroll"/>
</dbReference>
<keyword evidence="8 13" id="KW-1133">Transmembrane helix</keyword>
<dbReference type="GO" id="GO:0034702">
    <property type="term" value="C:monoatomic ion channel complex"/>
    <property type="evidence" value="ECO:0007669"/>
    <property type="project" value="UniProtKB-KW"/>
</dbReference>
<feature type="transmembrane region" description="Helical" evidence="13">
    <location>
        <begin position="182"/>
        <end position="204"/>
    </location>
</feature>
<dbReference type="RefSeq" id="XP_013900655.1">
    <property type="nucleotide sequence ID" value="XM_014045201.1"/>
</dbReference>
<dbReference type="EMBL" id="KK101236">
    <property type="protein sequence ID" value="KIZ01636.1"/>
    <property type="molecule type" value="Genomic_DNA"/>
</dbReference>
<keyword evidence="3" id="KW-0633">Potassium transport</keyword>
<name>A0A0D2N702_9CHLO</name>
<evidence type="ECO:0000256" key="4">
    <source>
        <dbReference type="ARBA" id="ARBA00022692"/>
    </source>
</evidence>
<dbReference type="InterPro" id="IPR050818">
    <property type="entry name" value="KCNH_animal-type"/>
</dbReference>
<dbReference type="SUPFAM" id="SSF81324">
    <property type="entry name" value="Voltage-gated potassium channels"/>
    <property type="match status" value="1"/>
</dbReference>
<evidence type="ECO:0000256" key="9">
    <source>
        <dbReference type="ARBA" id="ARBA00023065"/>
    </source>
</evidence>
<evidence type="ECO:0000256" key="10">
    <source>
        <dbReference type="ARBA" id="ARBA00023136"/>
    </source>
</evidence>
<dbReference type="PROSITE" id="PS50042">
    <property type="entry name" value="CNMP_BINDING_3"/>
    <property type="match status" value="1"/>
</dbReference>
<dbReference type="PANTHER" id="PTHR10217">
    <property type="entry name" value="VOLTAGE AND LIGAND GATED POTASSIUM CHANNEL"/>
    <property type="match status" value="1"/>
</dbReference>
<dbReference type="InterPro" id="IPR018490">
    <property type="entry name" value="cNMP-bd_dom_sf"/>
</dbReference>
<evidence type="ECO:0000256" key="6">
    <source>
        <dbReference type="ARBA" id="ARBA00022882"/>
    </source>
</evidence>
<feature type="domain" description="Cyclic nucleotide-binding" evidence="14">
    <location>
        <begin position="375"/>
        <end position="505"/>
    </location>
</feature>
<feature type="transmembrane region" description="Helical" evidence="13">
    <location>
        <begin position="256"/>
        <end position="276"/>
    </location>
</feature>
<evidence type="ECO:0000256" key="7">
    <source>
        <dbReference type="ARBA" id="ARBA00022958"/>
    </source>
</evidence>
<dbReference type="KEGG" id="mng:MNEG_6326"/>
<dbReference type="CDD" id="cd00038">
    <property type="entry name" value="CAP_ED"/>
    <property type="match status" value="1"/>
</dbReference>
<dbReference type="Proteomes" id="UP000054498">
    <property type="component" value="Unassembled WGS sequence"/>
</dbReference>
<feature type="region of interest" description="Disordered" evidence="12">
    <location>
        <begin position="558"/>
        <end position="611"/>
    </location>
</feature>
<dbReference type="Gene3D" id="2.60.120.10">
    <property type="entry name" value="Jelly Rolls"/>
    <property type="match status" value="1"/>
</dbReference>
<evidence type="ECO:0000259" key="14">
    <source>
        <dbReference type="PROSITE" id="PS50042"/>
    </source>
</evidence>
<dbReference type="SUPFAM" id="SSF51206">
    <property type="entry name" value="cAMP-binding domain-like"/>
    <property type="match status" value="1"/>
</dbReference>
<feature type="transmembrane region" description="Helical" evidence="13">
    <location>
        <begin position="41"/>
        <end position="64"/>
    </location>
</feature>
<feature type="region of interest" description="Disordered" evidence="12">
    <location>
        <begin position="412"/>
        <end position="452"/>
    </location>
</feature>
<keyword evidence="10 13" id="KW-0472">Membrane</keyword>
<accession>A0A0D2N702</accession>
<evidence type="ECO:0000256" key="12">
    <source>
        <dbReference type="SAM" id="MobiDB-lite"/>
    </source>
</evidence>
<keyword evidence="7" id="KW-0630">Potassium</keyword>
<dbReference type="Pfam" id="PF00520">
    <property type="entry name" value="Ion_trans"/>
    <property type="match status" value="1"/>
</dbReference>
<dbReference type="SMART" id="SM00100">
    <property type="entry name" value="cNMP"/>
    <property type="match status" value="1"/>
</dbReference>
<dbReference type="InterPro" id="IPR005821">
    <property type="entry name" value="Ion_trans_dom"/>
</dbReference>
<organism evidence="15 16">
    <name type="scientific">Monoraphidium neglectum</name>
    <dbReference type="NCBI Taxonomy" id="145388"/>
    <lineage>
        <taxon>Eukaryota</taxon>
        <taxon>Viridiplantae</taxon>
        <taxon>Chlorophyta</taxon>
        <taxon>core chlorophytes</taxon>
        <taxon>Chlorophyceae</taxon>
        <taxon>CS clade</taxon>
        <taxon>Sphaeropleales</taxon>
        <taxon>Selenastraceae</taxon>
        <taxon>Monoraphidium</taxon>
    </lineage>
</organism>
<evidence type="ECO:0000256" key="2">
    <source>
        <dbReference type="ARBA" id="ARBA00022448"/>
    </source>
</evidence>